<name>A0A8T9CA32_9HELO</name>
<reference evidence="3 4" key="1">
    <citation type="submission" date="2018-05" db="EMBL/GenBank/DDBJ databases">
        <title>Genome sequencing and assembly of the regulated plant pathogen Lachnellula willkommii and related sister species for the development of diagnostic species identification markers.</title>
        <authorList>
            <person name="Giroux E."/>
            <person name="Bilodeau G."/>
        </authorList>
    </citation>
    <scope>NUCLEOTIDE SEQUENCE [LARGE SCALE GENOMIC DNA]</scope>
    <source>
        <strain evidence="3 4">CBS 268.59</strain>
    </source>
</reference>
<dbReference type="Pfam" id="PF00266">
    <property type="entry name" value="Aminotran_5"/>
    <property type="match status" value="1"/>
</dbReference>
<accession>A0A8T9CA32</accession>
<dbReference type="SUPFAM" id="SSF53383">
    <property type="entry name" value="PLP-dependent transferases"/>
    <property type="match status" value="1"/>
</dbReference>
<sequence>MTLTLDTKMGEAPLNDTTYERTPFGKEMLKHFSFDPAFKNLNHGSFGTAPRVIREKQRAYQDQCEAQPDPFIRFTYPKKLDENRAAIAKLLNAPLESIVFVPNATTGVNAILRSIAWHEDGRDEILYFNTIYGACGKTIEYVAEINRNLVQPREITTTYPISDADLLASFRAAIKASRAARKVPRLALFDTVSSMPGLRAPFEQLTKICKEEGILSLIDGAHGVGHVPLDLTALDCDFFTSNAHKWLFVPRGCAVLYVPVKNQEIVRSSLPTSHGFQPRTSGGGTPSTLPPAANSEFVNNFEFVGTIDNTNYLVVGEAIKWREEVCGGEKAIMEYNSNLAREAGQAVAKILGTKVLDNDEHTLTDCCLVNVLLPMEVSESAIQGTTTVKPAHTSKVTLWLQTTLIDEFKTFLAISFFQGQWWVRLSGQVYLDITDFEWAGEKLKEICERIGKEEFLTGKK</sequence>
<dbReference type="PANTHER" id="PTHR43092:SF2">
    <property type="entry name" value="HERCYNYLCYSTEINE SULFOXIDE LYASE"/>
    <property type="match status" value="1"/>
</dbReference>
<keyword evidence="3" id="KW-0456">Lyase</keyword>
<dbReference type="Proteomes" id="UP000469558">
    <property type="component" value="Unassembled WGS sequence"/>
</dbReference>
<organism evidence="3 4">
    <name type="scientific">Lachnellula suecica</name>
    <dbReference type="NCBI Taxonomy" id="602035"/>
    <lineage>
        <taxon>Eukaryota</taxon>
        <taxon>Fungi</taxon>
        <taxon>Dikarya</taxon>
        <taxon>Ascomycota</taxon>
        <taxon>Pezizomycotina</taxon>
        <taxon>Leotiomycetes</taxon>
        <taxon>Helotiales</taxon>
        <taxon>Lachnaceae</taxon>
        <taxon>Lachnellula</taxon>
    </lineage>
</organism>
<dbReference type="InterPro" id="IPR015424">
    <property type="entry name" value="PyrdxlP-dep_Trfase"/>
</dbReference>
<evidence type="ECO:0000259" key="2">
    <source>
        <dbReference type="Pfam" id="PF00266"/>
    </source>
</evidence>
<dbReference type="Gene3D" id="3.40.640.10">
    <property type="entry name" value="Type I PLP-dependent aspartate aminotransferase-like (Major domain)"/>
    <property type="match status" value="1"/>
</dbReference>
<evidence type="ECO:0000256" key="1">
    <source>
        <dbReference type="ARBA" id="ARBA00022898"/>
    </source>
</evidence>
<dbReference type="AlphaFoldDB" id="A0A8T9CA32"/>
<dbReference type="GO" id="GO:0016829">
    <property type="term" value="F:lyase activity"/>
    <property type="evidence" value="ECO:0007669"/>
    <property type="project" value="UniProtKB-KW"/>
</dbReference>
<keyword evidence="4" id="KW-1185">Reference proteome</keyword>
<evidence type="ECO:0000313" key="4">
    <source>
        <dbReference type="Proteomes" id="UP000469558"/>
    </source>
</evidence>
<keyword evidence="1" id="KW-0663">Pyridoxal phosphate</keyword>
<comment type="caution">
    <text evidence="3">The sequence shown here is derived from an EMBL/GenBank/DDBJ whole genome shotgun (WGS) entry which is preliminary data.</text>
</comment>
<evidence type="ECO:0000313" key="3">
    <source>
        <dbReference type="EMBL" id="TVY78146.1"/>
    </source>
</evidence>
<dbReference type="EMBL" id="QGMK01000836">
    <property type="protein sequence ID" value="TVY78146.1"/>
    <property type="molecule type" value="Genomic_DNA"/>
</dbReference>
<dbReference type="InterPro" id="IPR015421">
    <property type="entry name" value="PyrdxlP-dep_Trfase_major"/>
</dbReference>
<dbReference type="PANTHER" id="PTHR43092">
    <property type="entry name" value="L-CYSTEINE DESULFHYDRASE"/>
    <property type="match status" value="1"/>
</dbReference>
<proteinExistence type="predicted"/>
<gene>
    <name evidence="3" type="primary">egt-2_0</name>
    <name evidence="3" type="ORF">LSUE1_G006348</name>
</gene>
<dbReference type="InterPro" id="IPR000192">
    <property type="entry name" value="Aminotrans_V_dom"/>
</dbReference>
<dbReference type="OrthoDB" id="5978656at2759"/>
<feature type="domain" description="Aminotransferase class V" evidence="2">
    <location>
        <begin position="78"/>
        <end position="368"/>
    </location>
</feature>
<protein>
    <submittedName>
        <fullName evidence="3">Hercynylcysteine sulfoxide lyase</fullName>
    </submittedName>
</protein>